<dbReference type="AlphaFoldDB" id="A0A2B4SR38"/>
<proteinExistence type="predicted"/>
<keyword evidence="2" id="KW-1185">Reference proteome</keyword>
<organism evidence="1 2">
    <name type="scientific">Stylophora pistillata</name>
    <name type="common">Smooth cauliflower coral</name>
    <dbReference type="NCBI Taxonomy" id="50429"/>
    <lineage>
        <taxon>Eukaryota</taxon>
        <taxon>Metazoa</taxon>
        <taxon>Cnidaria</taxon>
        <taxon>Anthozoa</taxon>
        <taxon>Hexacorallia</taxon>
        <taxon>Scleractinia</taxon>
        <taxon>Astrocoeniina</taxon>
        <taxon>Pocilloporidae</taxon>
        <taxon>Stylophora</taxon>
    </lineage>
</organism>
<reference evidence="2" key="1">
    <citation type="journal article" date="2017" name="bioRxiv">
        <title>Comparative analysis of the genomes of Stylophora pistillata and Acropora digitifera provides evidence for extensive differences between species of corals.</title>
        <authorList>
            <person name="Voolstra C.R."/>
            <person name="Li Y."/>
            <person name="Liew Y.J."/>
            <person name="Baumgarten S."/>
            <person name="Zoccola D."/>
            <person name="Flot J.-F."/>
            <person name="Tambutte S."/>
            <person name="Allemand D."/>
            <person name="Aranda M."/>
        </authorList>
    </citation>
    <scope>NUCLEOTIDE SEQUENCE [LARGE SCALE GENOMIC DNA]</scope>
</reference>
<evidence type="ECO:0000313" key="2">
    <source>
        <dbReference type="Proteomes" id="UP000225706"/>
    </source>
</evidence>
<name>A0A2B4SR38_STYPI</name>
<sequence>MQVKIKRTPLKDHFYAVGAMKKGKSTNADYEDDLLLFLGVESISDVTFFSRLQIGEAVFHSRAYKRVSRRNNYTIAYQQGDSICYGYIEAFFSVRNNPSVACGAVIAPMSMSGWHVCKSHEVLGSLISHIVCLYEPNKNRSTVVPLEDITDICVYIKFSDCDVSYAAHFPNHIEKD</sequence>
<evidence type="ECO:0000313" key="1">
    <source>
        <dbReference type="EMBL" id="PFX32351.1"/>
    </source>
</evidence>
<dbReference type="EMBL" id="LSMT01000024">
    <property type="protein sequence ID" value="PFX32351.1"/>
    <property type="molecule type" value="Genomic_DNA"/>
</dbReference>
<gene>
    <name evidence="1" type="ORF">AWC38_SpisGene2766</name>
</gene>
<accession>A0A2B4SR38</accession>
<comment type="caution">
    <text evidence="1">The sequence shown here is derived from an EMBL/GenBank/DDBJ whole genome shotgun (WGS) entry which is preliminary data.</text>
</comment>
<dbReference type="OrthoDB" id="5984646at2759"/>
<dbReference type="Proteomes" id="UP000225706">
    <property type="component" value="Unassembled WGS sequence"/>
</dbReference>
<protein>
    <submittedName>
        <fullName evidence="1">Uncharacterized protein</fullName>
    </submittedName>
</protein>